<reference evidence="1" key="1">
    <citation type="journal article" date="2015" name="Proc. Natl. Acad. Sci. U.S.A.">
        <title>Networks of energetic and metabolic interactions define dynamics in microbial communities.</title>
        <authorList>
            <person name="Embree M."/>
            <person name="Liu J.K."/>
            <person name="Al-Bassam M.M."/>
            <person name="Zengler K."/>
        </authorList>
    </citation>
    <scope>NUCLEOTIDE SEQUENCE</scope>
</reference>
<gene>
    <name evidence="1" type="ORF">ASZ90_011406</name>
</gene>
<comment type="caution">
    <text evidence="1">The sequence shown here is derived from an EMBL/GenBank/DDBJ whole genome shotgun (WGS) entry which is preliminary data.</text>
</comment>
<dbReference type="SUPFAM" id="SSF56420">
    <property type="entry name" value="Peptide deformylase"/>
    <property type="match status" value="1"/>
</dbReference>
<accession>A0A0W8FDB7</accession>
<name>A0A0W8FDB7_9ZZZZ</name>
<dbReference type="InterPro" id="IPR036821">
    <property type="entry name" value="Peptide_deformylase_sf"/>
</dbReference>
<sequence>MQPQGAVAAWPRYGMPPARSRQRAYTDPAGRMTMDTDDIPGKIAFAAAESTLAARFGIPADAFLPLFFSLWFGGDWSYRTESIATVSVMRKTTVYDEETGLGYSREEIYLLVNPVLRHREGTVYRLEKCGEEQNRLLVRRPYRLSVAAGRIIRMTVHPLAKEIAIEELEAGEMTFSGSTAYGLDHELEHLSEETISGESLWEFRFV</sequence>
<dbReference type="AlphaFoldDB" id="A0A0W8FDB7"/>
<organism evidence="1">
    <name type="scientific">hydrocarbon metagenome</name>
    <dbReference type="NCBI Taxonomy" id="938273"/>
    <lineage>
        <taxon>unclassified sequences</taxon>
        <taxon>metagenomes</taxon>
        <taxon>ecological metagenomes</taxon>
    </lineage>
</organism>
<dbReference type="EMBL" id="LNQE01001350">
    <property type="protein sequence ID" value="KUG18886.1"/>
    <property type="molecule type" value="Genomic_DNA"/>
</dbReference>
<evidence type="ECO:0000313" key="1">
    <source>
        <dbReference type="EMBL" id="KUG18886.1"/>
    </source>
</evidence>
<protein>
    <submittedName>
        <fullName evidence="1">Uncharacterized protein</fullName>
    </submittedName>
</protein>
<proteinExistence type="predicted"/>